<dbReference type="SUPFAM" id="SSF74653">
    <property type="entry name" value="TolA/TonB C-terminal domain"/>
    <property type="match status" value="1"/>
</dbReference>
<dbReference type="GO" id="GO:0030288">
    <property type="term" value="C:outer membrane-bounded periplasmic space"/>
    <property type="evidence" value="ECO:0007669"/>
    <property type="project" value="InterPro"/>
</dbReference>
<dbReference type="GO" id="GO:0015891">
    <property type="term" value="P:siderophore transport"/>
    <property type="evidence" value="ECO:0007669"/>
    <property type="project" value="InterPro"/>
</dbReference>
<proteinExistence type="inferred from homology"/>
<dbReference type="Gene3D" id="3.30.1150.10">
    <property type="match status" value="1"/>
</dbReference>
<comment type="function">
    <text evidence="5">Interacts with outer membrane receptor proteins that carry out high-affinity binding and energy dependent uptake into the periplasmic space of specific substrates. It could act to transduce energy from the cytoplasmic membrane to specific energy-requiring processes in the outer membrane, resulting in the release into the periplasm of ligands bound by these outer membrane proteins.</text>
</comment>
<dbReference type="PROSITE" id="PS52015">
    <property type="entry name" value="TONB_CTD"/>
    <property type="match status" value="1"/>
</dbReference>
<keyword evidence="5" id="KW-1003">Cell membrane</keyword>
<keyword evidence="9" id="KW-1185">Reference proteome</keyword>
<comment type="similarity">
    <text evidence="5">Belongs to the TonB family.</text>
</comment>
<gene>
    <name evidence="8" type="ORF">B0682_04405</name>
</gene>
<evidence type="ECO:0000256" key="2">
    <source>
        <dbReference type="ARBA" id="ARBA00022692"/>
    </source>
</evidence>
<dbReference type="GO" id="GO:0005886">
    <property type="term" value="C:plasma membrane"/>
    <property type="evidence" value="ECO:0007669"/>
    <property type="project" value="UniProtKB-SubCell"/>
</dbReference>
<feature type="compositionally biased region" description="Pro residues" evidence="6">
    <location>
        <begin position="106"/>
        <end position="115"/>
    </location>
</feature>
<protein>
    <recommendedName>
        <fullName evidence="5">Protein TonB</fullName>
    </recommendedName>
</protein>
<keyword evidence="5" id="KW-0813">Transport</keyword>
<dbReference type="InterPro" id="IPR037682">
    <property type="entry name" value="TonB_C"/>
</dbReference>
<dbReference type="RefSeq" id="WP_078306841.1">
    <property type="nucleotide sequence ID" value="NZ_MUYT01000004.1"/>
</dbReference>
<keyword evidence="5" id="KW-0997">Cell inner membrane</keyword>
<dbReference type="GO" id="GO:0015031">
    <property type="term" value="P:protein transport"/>
    <property type="evidence" value="ECO:0007669"/>
    <property type="project" value="UniProtKB-UniRule"/>
</dbReference>
<feature type="compositionally biased region" description="Acidic residues" evidence="6">
    <location>
        <begin position="150"/>
        <end position="161"/>
    </location>
</feature>
<feature type="compositionally biased region" description="Pro residues" evidence="6">
    <location>
        <begin position="131"/>
        <end position="141"/>
    </location>
</feature>
<evidence type="ECO:0000256" key="3">
    <source>
        <dbReference type="ARBA" id="ARBA00022989"/>
    </source>
</evidence>
<dbReference type="NCBIfam" id="TIGR01352">
    <property type="entry name" value="tonB_Cterm"/>
    <property type="match status" value="1"/>
</dbReference>
<sequence length="327" mass="36871">MANKSKLNVNSQTPSQAQTHLGFERQSSTTDISTNNRTNMSVVIGVLALHMGVAVGLSHMPPMPLKQTEPPKPIEVQFIQEVTELPVEPEPSPEPVSEPESSPEPVAQPEPVIEPEPPKPEPVIEPKPEPIPEPIPEPVIEPEPKPEPIPEPEPEPVVEPEPEPEIITSQIVDNRPSAWEIQQEQERLQREADERARLQREADERARLQREADERARLQREADERARSQRPITFSQSDASWRNRPHLTLPHSITQHLEPGEQLTVLLKLTVDKQGKITQVDIAESSGNNRFDRAAQKQIRSGRFRPFTQNGTPVKGIVIIPMTYEHR</sequence>
<organism evidence="8 9">
    <name type="scientific">Lwoffella lincolnii</name>
    <dbReference type="NCBI Taxonomy" id="90241"/>
    <lineage>
        <taxon>Bacteria</taxon>
        <taxon>Pseudomonadati</taxon>
        <taxon>Pseudomonadota</taxon>
        <taxon>Gammaproteobacteria</taxon>
        <taxon>Moraxellales</taxon>
        <taxon>Moraxellaceae</taxon>
        <taxon>Lwoffella</taxon>
    </lineage>
</organism>
<keyword evidence="2 5" id="KW-0812">Transmembrane</keyword>
<dbReference type="EMBL" id="MUYT01000004">
    <property type="protein sequence ID" value="OOS21850.1"/>
    <property type="molecule type" value="Genomic_DNA"/>
</dbReference>
<feature type="compositionally biased region" description="Basic and acidic residues" evidence="6">
    <location>
        <begin position="190"/>
        <end position="227"/>
    </location>
</feature>
<feature type="transmembrane region" description="Helical" evidence="5">
    <location>
        <begin position="40"/>
        <end position="57"/>
    </location>
</feature>
<feature type="region of interest" description="Disordered" evidence="6">
    <location>
        <begin position="1"/>
        <end position="34"/>
    </location>
</feature>
<dbReference type="GO" id="GO:0055085">
    <property type="term" value="P:transmembrane transport"/>
    <property type="evidence" value="ECO:0007669"/>
    <property type="project" value="InterPro"/>
</dbReference>
<comment type="caution">
    <text evidence="8">The sequence shown here is derived from an EMBL/GenBank/DDBJ whole genome shotgun (WGS) entry which is preliminary data.</text>
</comment>
<dbReference type="Pfam" id="PF03544">
    <property type="entry name" value="TonB_C"/>
    <property type="match status" value="1"/>
</dbReference>
<feature type="region of interest" description="Disordered" evidence="6">
    <location>
        <begin position="86"/>
        <end position="161"/>
    </location>
</feature>
<dbReference type="GO" id="GO:0031992">
    <property type="term" value="F:energy transducer activity"/>
    <property type="evidence" value="ECO:0007669"/>
    <property type="project" value="InterPro"/>
</dbReference>
<dbReference type="PRINTS" id="PR01374">
    <property type="entry name" value="TONBPROTEIN"/>
</dbReference>
<dbReference type="Proteomes" id="UP000191094">
    <property type="component" value="Unassembled WGS sequence"/>
</dbReference>
<feature type="region of interest" description="Disordered" evidence="6">
    <location>
        <begin position="190"/>
        <end position="230"/>
    </location>
</feature>
<feature type="compositionally biased region" description="Basic and acidic residues" evidence="6">
    <location>
        <begin position="116"/>
        <end position="130"/>
    </location>
</feature>
<dbReference type="OrthoDB" id="6658338at2"/>
<comment type="subcellular location">
    <subcellularLocation>
        <location evidence="5">Cell inner membrane</location>
        <topology evidence="5">Single-pass membrane protein</topology>
        <orientation evidence="5">Periplasmic side</orientation>
    </subcellularLocation>
    <subcellularLocation>
        <location evidence="1">Membrane</location>
        <topology evidence="1">Single-pass membrane protein</topology>
    </subcellularLocation>
</comment>
<accession>A0A1T0CHN3</accession>
<dbReference type="InterPro" id="IPR006260">
    <property type="entry name" value="TonB/TolA_C"/>
</dbReference>
<evidence type="ECO:0000256" key="4">
    <source>
        <dbReference type="ARBA" id="ARBA00023136"/>
    </source>
</evidence>
<keyword evidence="5" id="KW-0735">Signal-anchor</keyword>
<feature type="domain" description="TonB C-terminal" evidence="7">
    <location>
        <begin position="237"/>
        <end position="327"/>
    </location>
</feature>
<evidence type="ECO:0000259" key="7">
    <source>
        <dbReference type="PROSITE" id="PS52015"/>
    </source>
</evidence>
<reference evidence="8 9" key="1">
    <citation type="submission" date="2017-02" db="EMBL/GenBank/DDBJ databases">
        <title>Draft genome sequence of Moraxella lincolnii CCUG 9405T type strain.</title>
        <authorList>
            <person name="Salva-Serra F."/>
            <person name="Engstrom-Jakobsson H."/>
            <person name="Thorell K."/>
            <person name="Jaen-Luchoro D."/>
            <person name="Gonzales-Siles L."/>
            <person name="Karlsson R."/>
            <person name="Yazdan S."/>
            <person name="Boulund F."/>
            <person name="Johnning A."/>
            <person name="Engstrand L."/>
            <person name="Kristiansson E."/>
            <person name="Moore E."/>
        </authorList>
    </citation>
    <scope>NUCLEOTIDE SEQUENCE [LARGE SCALE GENOMIC DNA]</scope>
    <source>
        <strain evidence="8 9">CCUG 9405</strain>
    </source>
</reference>
<evidence type="ECO:0000313" key="8">
    <source>
        <dbReference type="EMBL" id="OOS21850.1"/>
    </source>
</evidence>
<keyword evidence="3 5" id="KW-1133">Transmembrane helix</keyword>
<keyword evidence="4 5" id="KW-0472">Membrane</keyword>
<evidence type="ECO:0000256" key="5">
    <source>
        <dbReference type="RuleBase" id="RU362123"/>
    </source>
</evidence>
<evidence type="ECO:0000256" key="1">
    <source>
        <dbReference type="ARBA" id="ARBA00004167"/>
    </source>
</evidence>
<dbReference type="STRING" id="90241.B0682_04405"/>
<dbReference type="InterPro" id="IPR003538">
    <property type="entry name" value="TonB"/>
</dbReference>
<name>A0A1T0CHN3_9GAMM</name>
<evidence type="ECO:0000313" key="9">
    <source>
        <dbReference type="Proteomes" id="UP000191094"/>
    </source>
</evidence>
<evidence type="ECO:0000256" key="6">
    <source>
        <dbReference type="SAM" id="MobiDB-lite"/>
    </source>
</evidence>
<dbReference type="AlphaFoldDB" id="A0A1T0CHN3"/>
<keyword evidence="5" id="KW-0653">Protein transport</keyword>